<keyword evidence="4" id="KW-0489">Methyltransferase</keyword>
<sequence length="212" mass="22083">MVESQVRPSDVTDRRIIRAMADIPREAFVPEASRPVAYMDGPVALGSSSGGAPRTMLEPRTFAKLVQAAQIEPTAAVLDIGAATGYSSAILARLGGRVVALESDAALAALARETLAKIGAEGIEVVTGDLVAGWSEGGPYDAIVIEGAVETVPPGLLDQLKDGGRLVAILSRHGAGRATVWRRDGSVFGTQDVFDANSEVLPGFERAPAFVF</sequence>
<dbReference type="InterPro" id="IPR029063">
    <property type="entry name" value="SAM-dependent_MTases_sf"/>
</dbReference>
<dbReference type="PANTHER" id="PTHR11579:SF18">
    <property type="entry name" value="PROTEIN-L-ISOASPARTATE O-METHYLTRANSFERASE"/>
    <property type="match status" value="1"/>
</dbReference>
<evidence type="ECO:0000313" key="5">
    <source>
        <dbReference type="Proteomes" id="UP000018542"/>
    </source>
</evidence>
<dbReference type="GO" id="GO:0005737">
    <property type="term" value="C:cytoplasm"/>
    <property type="evidence" value="ECO:0007669"/>
    <property type="project" value="TreeGrafter"/>
</dbReference>
<accession>V5SDG1</accession>
<gene>
    <name evidence="4" type="ORF">W911_09490</name>
</gene>
<keyword evidence="5" id="KW-1185">Reference proteome</keyword>
<evidence type="ECO:0000256" key="3">
    <source>
        <dbReference type="ARBA" id="ARBA00030757"/>
    </source>
</evidence>
<dbReference type="STRING" id="1029756.W911_09490"/>
<dbReference type="HOGENOM" id="CLU_055432_2_1_5"/>
<organism evidence="4 5">
    <name type="scientific">Hyphomicrobium nitrativorans NL23</name>
    <dbReference type="NCBI Taxonomy" id="1029756"/>
    <lineage>
        <taxon>Bacteria</taxon>
        <taxon>Pseudomonadati</taxon>
        <taxon>Pseudomonadota</taxon>
        <taxon>Alphaproteobacteria</taxon>
        <taxon>Hyphomicrobiales</taxon>
        <taxon>Hyphomicrobiaceae</taxon>
        <taxon>Hyphomicrobium</taxon>
    </lineage>
</organism>
<protein>
    <recommendedName>
        <fullName evidence="2">Protein-L-isoaspartate O-methyltransferase</fullName>
    </recommendedName>
    <alternativeName>
        <fullName evidence="3">Protein L-isoaspartyl methyltransferase</fullName>
    </alternativeName>
</protein>
<dbReference type="EMBL" id="CP006912">
    <property type="protein sequence ID" value="AHB48568.1"/>
    <property type="molecule type" value="Genomic_DNA"/>
</dbReference>
<dbReference type="CDD" id="cd02440">
    <property type="entry name" value="AdoMet_MTases"/>
    <property type="match status" value="1"/>
</dbReference>
<name>V5SDG1_9HYPH</name>
<keyword evidence="4" id="KW-0808">Transferase</keyword>
<dbReference type="GO" id="GO:0032259">
    <property type="term" value="P:methylation"/>
    <property type="evidence" value="ECO:0007669"/>
    <property type="project" value="UniProtKB-KW"/>
</dbReference>
<dbReference type="AlphaFoldDB" id="V5SDG1"/>
<evidence type="ECO:0000313" key="4">
    <source>
        <dbReference type="EMBL" id="AHB48568.1"/>
    </source>
</evidence>
<dbReference type="InterPro" id="IPR000682">
    <property type="entry name" value="PCMT"/>
</dbReference>
<evidence type="ECO:0000256" key="1">
    <source>
        <dbReference type="ARBA" id="ARBA00005369"/>
    </source>
</evidence>
<reference evidence="4 5" key="1">
    <citation type="journal article" date="2014" name="Genome Announc.">
        <title>Complete Genome Sequence of Hyphomicrobium nitrativorans Strain NL23, a Denitrifying Bacterium Isolated from Biofilm of a Methanol-Fed Denitrification System Treating Seawater at the Montreal Biodome.</title>
        <authorList>
            <person name="Martineau C."/>
            <person name="Villeneuve C."/>
            <person name="Mauffrey F."/>
            <person name="Villemur R."/>
        </authorList>
    </citation>
    <scope>NUCLEOTIDE SEQUENCE [LARGE SCALE GENOMIC DNA]</scope>
    <source>
        <strain evidence="4">NL23</strain>
    </source>
</reference>
<evidence type="ECO:0000256" key="2">
    <source>
        <dbReference type="ARBA" id="ARBA00013346"/>
    </source>
</evidence>
<comment type="similarity">
    <text evidence="1">Belongs to the methyltransferase superfamily. L-isoaspartyl/D-aspartyl protein methyltransferase family.</text>
</comment>
<dbReference type="Pfam" id="PF01135">
    <property type="entry name" value="PCMT"/>
    <property type="match status" value="1"/>
</dbReference>
<dbReference type="Gene3D" id="3.40.50.150">
    <property type="entry name" value="Vaccinia Virus protein VP39"/>
    <property type="match status" value="1"/>
</dbReference>
<dbReference type="GO" id="GO:0004719">
    <property type="term" value="F:protein-L-isoaspartate (D-aspartate) O-methyltransferase activity"/>
    <property type="evidence" value="ECO:0007669"/>
    <property type="project" value="InterPro"/>
</dbReference>
<dbReference type="PATRIC" id="fig|1029756.8.peg.1975"/>
<dbReference type="Proteomes" id="UP000018542">
    <property type="component" value="Chromosome"/>
</dbReference>
<dbReference type="SUPFAM" id="SSF53335">
    <property type="entry name" value="S-adenosyl-L-methionine-dependent methyltransferases"/>
    <property type="match status" value="1"/>
</dbReference>
<proteinExistence type="inferred from homology"/>
<dbReference type="KEGG" id="hni:W911_09490"/>
<dbReference type="PANTHER" id="PTHR11579">
    <property type="entry name" value="PROTEIN-L-ISOASPARTATE O-METHYLTRANSFERASE"/>
    <property type="match status" value="1"/>
</dbReference>